<evidence type="ECO:0000313" key="2">
    <source>
        <dbReference type="EMBL" id="MCW1934306.1"/>
    </source>
</evidence>
<name>A0ABT3H3H7_9RHOB</name>
<dbReference type="RefSeq" id="WP_264507113.1">
    <property type="nucleotide sequence ID" value="NZ_JAPDFL010000001.1"/>
</dbReference>
<evidence type="ECO:0000313" key="3">
    <source>
        <dbReference type="Proteomes" id="UP001208938"/>
    </source>
</evidence>
<dbReference type="Proteomes" id="UP001208938">
    <property type="component" value="Unassembled WGS sequence"/>
</dbReference>
<dbReference type="SUPFAM" id="SSF46785">
    <property type="entry name" value="Winged helix' DNA-binding domain"/>
    <property type="match status" value="1"/>
</dbReference>
<dbReference type="Gene3D" id="1.10.10.10">
    <property type="entry name" value="Winged helix-like DNA-binding domain superfamily/Winged helix DNA-binding domain"/>
    <property type="match status" value="1"/>
</dbReference>
<dbReference type="InterPro" id="IPR051534">
    <property type="entry name" value="CBASS_pafABC_assoc_protein"/>
</dbReference>
<dbReference type="InterPro" id="IPR036390">
    <property type="entry name" value="WH_DNA-bd_sf"/>
</dbReference>
<feature type="domain" description="Helix-turn-helix type 11" evidence="1">
    <location>
        <begin position="6"/>
        <end position="59"/>
    </location>
</feature>
<gene>
    <name evidence="2" type="ORF">OKW52_19110</name>
</gene>
<dbReference type="InterPro" id="IPR013196">
    <property type="entry name" value="HTH_11"/>
</dbReference>
<evidence type="ECO:0000259" key="1">
    <source>
        <dbReference type="Pfam" id="PF08279"/>
    </source>
</evidence>
<proteinExistence type="predicted"/>
<accession>A0ABT3H3H7</accession>
<dbReference type="Pfam" id="PF08279">
    <property type="entry name" value="HTH_11"/>
    <property type="match status" value="1"/>
</dbReference>
<dbReference type="PANTHER" id="PTHR34580">
    <property type="match status" value="1"/>
</dbReference>
<dbReference type="InterPro" id="IPR036388">
    <property type="entry name" value="WH-like_DNA-bd_sf"/>
</dbReference>
<protein>
    <submittedName>
        <fullName evidence="2">HTH domain-containing protein</fullName>
    </submittedName>
</protein>
<organism evidence="2 3">
    <name type="scientific">Pararhodobacter zhoushanensis</name>
    <dbReference type="NCBI Taxonomy" id="2479545"/>
    <lineage>
        <taxon>Bacteria</taxon>
        <taxon>Pseudomonadati</taxon>
        <taxon>Pseudomonadota</taxon>
        <taxon>Alphaproteobacteria</taxon>
        <taxon>Rhodobacterales</taxon>
        <taxon>Paracoccaceae</taxon>
        <taxon>Pararhodobacter</taxon>
    </lineage>
</organism>
<sequence length="117" mass="12658">MNRDQRLYDLVQILRDGKLHTAGELGQTMGVSTRTIWRDMAMMAATGIPVEGERGLGYILRTPLVLPPTALTQDEAGVLGEALRAIADDPAHPRARAARTLLYKIATLLPQAGLGEP</sequence>
<keyword evidence="3" id="KW-1185">Reference proteome</keyword>
<dbReference type="PANTHER" id="PTHR34580:SF3">
    <property type="entry name" value="PROTEIN PAFB"/>
    <property type="match status" value="1"/>
</dbReference>
<dbReference type="EMBL" id="JAPDFL010000001">
    <property type="protein sequence ID" value="MCW1934306.1"/>
    <property type="molecule type" value="Genomic_DNA"/>
</dbReference>
<reference evidence="2 3" key="1">
    <citation type="submission" date="2022-10" db="EMBL/GenBank/DDBJ databases">
        <title>Pararhodobacter sp. nov., isolated from marine algae.</title>
        <authorList>
            <person name="Choi B.J."/>
            <person name="Kim J.M."/>
            <person name="Lee J.K."/>
            <person name="Choi D.G."/>
            <person name="Jeon C.O."/>
        </authorList>
    </citation>
    <scope>NUCLEOTIDE SEQUENCE [LARGE SCALE GENOMIC DNA]</scope>
    <source>
        <strain evidence="2 3">ZQ420</strain>
    </source>
</reference>
<comment type="caution">
    <text evidence="2">The sequence shown here is derived from an EMBL/GenBank/DDBJ whole genome shotgun (WGS) entry which is preliminary data.</text>
</comment>